<dbReference type="AlphaFoldDB" id="A0A919KM11"/>
<accession>A0A919KM11</accession>
<protein>
    <submittedName>
        <fullName evidence="1">Uncharacterized protein</fullName>
    </submittedName>
</protein>
<dbReference type="GeneID" id="95351754"/>
<sequence length="109" mass="12234">MRLFVRALVVGDIGFEQVAEITAAALDSFSHNPFFVFADGWEIEVGTTSDLRGDATWQPGIERSTFHLDCRPDDDLPWQDVHAALEKIRQGFEAAGTRLAWQLVDQLTE</sequence>
<proteinExistence type="predicted"/>
<reference evidence="1" key="2">
    <citation type="submission" date="2020-09" db="EMBL/GenBank/DDBJ databases">
        <authorList>
            <person name="Sun Q."/>
            <person name="Ohkuma M."/>
        </authorList>
    </citation>
    <scope>NUCLEOTIDE SEQUENCE</scope>
    <source>
        <strain evidence="1">JCM 4646</strain>
    </source>
</reference>
<evidence type="ECO:0000313" key="2">
    <source>
        <dbReference type="Proteomes" id="UP000617734"/>
    </source>
</evidence>
<organism evidence="1 2">
    <name type="scientific">Kitasatospora indigofera</name>
    <dbReference type="NCBI Taxonomy" id="67307"/>
    <lineage>
        <taxon>Bacteria</taxon>
        <taxon>Bacillati</taxon>
        <taxon>Actinomycetota</taxon>
        <taxon>Actinomycetes</taxon>
        <taxon>Kitasatosporales</taxon>
        <taxon>Streptomycetaceae</taxon>
        <taxon>Kitasatospora</taxon>
    </lineage>
</organism>
<dbReference type="RefSeq" id="WP_190209755.1">
    <property type="nucleotide sequence ID" value="NZ_BNBO01000004.1"/>
</dbReference>
<gene>
    <name evidence="1" type="ORF">GCM10018781_12540</name>
</gene>
<keyword evidence="2" id="KW-1185">Reference proteome</keyword>
<evidence type="ECO:0000313" key="1">
    <source>
        <dbReference type="EMBL" id="GHH63306.1"/>
    </source>
</evidence>
<comment type="caution">
    <text evidence="1">The sequence shown here is derived from an EMBL/GenBank/DDBJ whole genome shotgun (WGS) entry which is preliminary data.</text>
</comment>
<name>A0A919KM11_9ACTN</name>
<dbReference type="Proteomes" id="UP000617734">
    <property type="component" value="Unassembled WGS sequence"/>
</dbReference>
<reference evidence="1" key="1">
    <citation type="journal article" date="2014" name="Int. J. Syst. Evol. Microbiol.">
        <title>Complete genome sequence of Corynebacterium casei LMG S-19264T (=DSM 44701T), isolated from a smear-ripened cheese.</title>
        <authorList>
            <consortium name="US DOE Joint Genome Institute (JGI-PGF)"/>
            <person name="Walter F."/>
            <person name="Albersmeier A."/>
            <person name="Kalinowski J."/>
            <person name="Ruckert C."/>
        </authorList>
    </citation>
    <scope>NUCLEOTIDE SEQUENCE</scope>
    <source>
        <strain evidence="1">JCM 4646</strain>
    </source>
</reference>
<dbReference type="EMBL" id="BNBO01000004">
    <property type="protein sequence ID" value="GHH63306.1"/>
    <property type="molecule type" value="Genomic_DNA"/>
</dbReference>